<evidence type="ECO:0000256" key="1">
    <source>
        <dbReference type="ARBA" id="ARBA00010609"/>
    </source>
</evidence>
<dbReference type="GO" id="GO:0005886">
    <property type="term" value="C:plasma membrane"/>
    <property type="evidence" value="ECO:0007669"/>
    <property type="project" value="TreeGrafter"/>
</dbReference>
<dbReference type="InterPro" id="IPR045087">
    <property type="entry name" value="Cu-oxidase_fam"/>
</dbReference>
<dbReference type="SUPFAM" id="SSF49503">
    <property type="entry name" value="Cupredoxins"/>
    <property type="match status" value="3"/>
</dbReference>
<dbReference type="InterPro" id="IPR011706">
    <property type="entry name" value="Cu-oxidase_C"/>
</dbReference>
<keyword evidence="3" id="KW-0560">Oxidoreductase</keyword>
<dbReference type="EMBL" id="LJIG01000043">
    <property type="protein sequence ID" value="KRT86897.1"/>
    <property type="molecule type" value="Genomic_DNA"/>
</dbReference>
<dbReference type="CDD" id="cd13884">
    <property type="entry name" value="CuRO_2_tcLCC_insect_like"/>
    <property type="match status" value="1"/>
</dbReference>
<accession>A0A0T6BI01</accession>
<gene>
    <name evidence="8" type="ORF">AMK59_2764</name>
</gene>
<evidence type="ECO:0000256" key="2">
    <source>
        <dbReference type="ARBA" id="ARBA00022723"/>
    </source>
</evidence>
<dbReference type="Gene3D" id="2.60.40.420">
    <property type="entry name" value="Cupredoxins - blue copper proteins"/>
    <property type="match status" value="3"/>
</dbReference>
<evidence type="ECO:0008006" key="10">
    <source>
        <dbReference type="Google" id="ProtNLM"/>
    </source>
</evidence>
<dbReference type="PANTHER" id="PTHR11709:SF394">
    <property type="entry name" value="FI03373P-RELATED"/>
    <property type="match status" value="1"/>
</dbReference>
<name>A0A0T6BI01_9SCAR</name>
<keyword evidence="2" id="KW-0479">Metal-binding</keyword>
<feature type="domain" description="Plastocyanin-like" evidence="7">
    <location>
        <begin position="82"/>
        <end position="191"/>
    </location>
</feature>
<reference evidence="8 9" key="1">
    <citation type="submission" date="2015-09" db="EMBL/GenBank/DDBJ databases">
        <title>Draft genome of the scarab beetle Oryctes borbonicus.</title>
        <authorList>
            <person name="Meyer J.M."/>
            <person name="Markov G.V."/>
            <person name="Baskaran P."/>
            <person name="Herrmann M."/>
            <person name="Sommer R.J."/>
            <person name="Roedelsperger C."/>
        </authorList>
    </citation>
    <scope>NUCLEOTIDE SEQUENCE [LARGE SCALE GENOMIC DNA]</scope>
    <source>
        <strain evidence="8">OB123</strain>
        <tissue evidence="8">Whole animal</tissue>
    </source>
</reference>
<feature type="domain" description="Plastocyanin-like" evidence="5">
    <location>
        <begin position="206"/>
        <end position="338"/>
    </location>
</feature>
<feature type="domain" description="Plastocyanin-like" evidence="6">
    <location>
        <begin position="457"/>
        <end position="576"/>
    </location>
</feature>
<evidence type="ECO:0000259" key="5">
    <source>
        <dbReference type="Pfam" id="PF00394"/>
    </source>
</evidence>
<dbReference type="InterPro" id="IPR001117">
    <property type="entry name" value="Cu-oxidase_2nd"/>
</dbReference>
<keyword evidence="4" id="KW-0186">Copper</keyword>
<organism evidence="8 9">
    <name type="scientific">Oryctes borbonicus</name>
    <dbReference type="NCBI Taxonomy" id="1629725"/>
    <lineage>
        <taxon>Eukaryota</taxon>
        <taxon>Metazoa</taxon>
        <taxon>Ecdysozoa</taxon>
        <taxon>Arthropoda</taxon>
        <taxon>Hexapoda</taxon>
        <taxon>Insecta</taxon>
        <taxon>Pterygota</taxon>
        <taxon>Neoptera</taxon>
        <taxon>Endopterygota</taxon>
        <taxon>Coleoptera</taxon>
        <taxon>Polyphaga</taxon>
        <taxon>Scarabaeiformia</taxon>
        <taxon>Scarabaeidae</taxon>
        <taxon>Dynastinae</taxon>
        <taxon>Oryctes</taxon>
    </lineage>
</organism>
<dbReference type="InterPro" id="IPR008972">
    <property type="entry name" value="Cupredoxin"/>
</dbReference>
<dbReference type="FunFam" id="2.60.40.420:FF:000045">
    <property type="entry name" value="Laccase 2"/>
    <property type="match status" value="1"/>
</dbReference>
<dbReference type="OrthoDB" id="2121828at2759"/>
<sequence>MLYTRLVEMSTPSGMLLRSNSAVQYFMVDNEDKTAKSCDRPCHEYDWPMICRYKFTIETFLKDSYCDSCFQNSTDCDAKCLATDSKPRGFLAINQQLPGPSIQVCRNDVVMVDITNKLSSQSLAVHFRGQKQEESPYMDGTPMITQCPINSYTTFQYKFRAVTAGTHFYSAYSSSLAADGVFGGLVVREDNKFDPNHKLYDVDDKSHLILLSEWAKSLATDLMNSHDTPDKILINGRFSTELPVFHVLKGKRYRFRVAYTGGVTGCPISLNIENHLLRVISLDGHPIAPYEVDTIILNKGERIDFVLRGKLELSDYRMNVKSNCYEDVTGSGIVRYDGYAERKVVKKDFAETSVKREFNSGFCHSPIGKVCIGDVHSKKKMPYSLTQEDVEKQIFLAYNYVLVTKETQEASADRNRKLYTTNNITFLYPPSPLLTQYNDVSETIICNSEVKPARCDFKDVCECVHVESIPLGASTELVLIDQGGDMLEHIFHLHGYHFYVVAINKFDEPMTIEKFKTLENQGTLFKRNLNNPPLKDTVRVPKYGVAVLRFAANNPGYWILRDENAGLWTRGMDVVLKIGEARNFLSPPSSFPTCGSWVGPEFYLG</sequence>
<dbReference type="Pfam" id="PF07732">
    <property type="entry name" value="Cu-oxidase_3"/>
    <property type="match status" value="1"/>
</dbReference>
<dbReference type="GO" id="GO:0006826">
    <property type="term" value="P:iron ion transport"/>
    <property type="evidence" value="ECO:0007669"/>
    <property type="project" value="TreeGrafter"/>
</dbReference>
<evidence type="ECO:0000313" key="9">
    <source>
        <dbReference type="Proteomes" id="UP000051574"/>
    </source>
</evidence>
<dbReference type="GO" id="GO:0005507">
    <property type="term" value="F:copper ion binding"/>
    <property type="evidence" value="ECO:0007669"/>
    <property type="project" value="InterPro"/>
</dbReference>
<evidence type="ECO:0000259" key="7">
    <source>
        <dbReference type="Pfam" id="PF07732"/>
    </source>
</evidence>
<proteinExistence type="inferred from homology"/>
<evidence type="ECO:0000259" key="6">
    <source>
        <dbReference type="Pfam" id="PF07731"/>
    </source>
</evidence>
<comment type="caution">
    <text evidence="8">The sequence shown here is derived from an EMBL/GenBank/DDBJ whole genome shotgun (WGS) entry which is preliminary data.</text>
</comment>
<keyword evidence="9" id="KW-1185">Reference proteome</keyword>
<dbReference type="CDD" id="cd13905">
    <property type="entry name" value="CuRO_3_tcLLC2_insect_like"/>
    <property type="match status" value="1"/>
</dbReference>
<dbReference type="Proteomes" id="UP000051574">
    <property type="component" value="Unassembled WGS sequence"/>
</dbReference>
<evidence type="ECO:0000256" key="4">
    <source>
        <dbReference type="ARBA" id="ARBA00023008"/>
    </source>
</evidence>
<evidence type="ECO:0000256" key="3">
    <source>
        <dbReference type="ARBA" id="ARBA00023002"/>
    </source>
</evidence>
<dbReference type="PANTHER" id="PTHR11709">
    <property type="entry name" value="MULTI-COPPER OXIDASE"/>
    <property type="match status" value="1"/>
</dbReference>
<evidence type="ECO:0000313" key="8">
    <source>
        <dbReference type="EMBL" id="KRT86897.1"/>
    </source>
</evidence>
<dbReference type="CDD" id="cd13858">
    <property type="entry name" value="CuRO_1_tcLCC2_insect_like"/>
    <property type="match status" value="1"/>
</dbReference>
<dbReference type="Pfam" id="PF00394">
    <property type="entry name" value="Cu-oxidase"/>
    <property type="match status" value="1"/>
</dbReference>
<dbReference type="Pfam" id="PF07731">
    <property type="entry name" value="Cu-oxidase_2"/>
    <property type="match status" value="1"/>
</dbReference>
<protein>
    <recommendedName>
        <fullName evidence="10">Multicopper oxidase</fullName>
    </recommendedName>
</protein>
<comment type="similarity">
    <text evidence="1">Belongs to the multicopper oxidase family.</text>
</comment>
<dbReference type="AlphaFoldDB" id="A0A0T6BI01"/>
<dbReference type="GO" id="GO:0016491">
    <property type="term" value="F:oxidoreductase activity"/>
    <property type="evidence" value="ECO:0007669"/>
    <property type="project" value="UniProtKB-KW"/>
</dbReference>
<dbReference type="InterPro" id="IPR011707">
    <property type="entry name" value="Cu-oxidase-like_N"/>
</dbReference>